<gene>
    <name evidence="1" type="ORF">Tco_0992121</name>
</gene>
<proteinExistence type="predicted"/>
<reference evidence="1" key="1">
    <citation type="journal article" date="2022" name="Int. J. Mol. Sci.">
        <title>Draft Genome of Tanacetum Coccineum: Genomic Comparison of Closely Related Tanacetum-Family Plants.</title>
        <authorList>
            <person name="Yamashiro T."/>
            <person name="Shiraishi A."/>
            <person name="Nakayama K."/>
            <person name="Satake H."/>
        </authorList>
    </citation>
    <scope>NUCLEOTIDE SEQUENCE</scope>
</reference>
<comment type="caution">
    <text evidence="1">The sequence shown here is derived from an EMBL/GenBank/DDBJ whole genome shotgun (WGS) entry which is preliminary data.</text>
</comment>
<reference evidence="1" key="2">
    <citation type="submission" date="2022-01" db="EMBL/GenBank/DDBJ databases">
        <authorList>
            <person name="Yamashiro T."/>
            <person name="Shiraishi A."/>
            <person name="Satake H."/>
            <person name="Nakayama K."/>
        </authorList>
    </citation>
    <scope>NUCLEOTIDE SEQUENCE</scope>
</reference>
<keyword evidence="2" id="KW-1185">Reference proteome</keyword>
<evidence type="ECO:0000313" key="2">
    <source>
        <dbReference type="Proteomes" id="UP001151760"/>
    </source>
</evidence>
<evidence type="ECO:0000313" key="1">
    <source>
        <dbReference type="EMBL" id="GJT57067.1"/>
    </source>
</evidence>
<protein>
    <submittedName>
        <fullName evidence="1">Uncharacterized protein</fullName>
    </submittedName>
</protein>
<dbReference type="Proteomes" id="UP001151760">
    <property type="component" value="Unassembled WGS sequence"/>
</dbReference>
<accession>A0ABQ5F2Q1</accession>
<name>A0ABQ5F2Q1_9ASTR</name>
<organism evidence="1 2">
    <name type="scientific">Tanacetum coccineum</name>
    <dbReference type="NCBI Taxonomy" id="301880"/>
    <lineage>
        <taxon>Eukaryota</taxon>
        <taxon>Viridiplantae</taxon>
        <taxon>Streptophyta</taxon>
        <taxon>Embryophyta</taxon>
        <taxon>Tracheophyta</taxon>
        <taxon>Spermatophyta</taxon>
        <taxon>Magnoliopsida</taxon>
        <taxon>eudicotyledons</taxon>
        <taxon>Gunneridae</taxon>
        <taxon>Pentapetalae</taxon>
        <taxon>asterids</taxon>
        <taxon>campanulids</taxon>
        <taxon>Asterales</taxon>
        <taxon>Asteraceae</taxon>
        <taxon>Asteroideae</taxon>
        <taxon>Anthemideae</taxon>
        <taxon>Anthemidinae</taxon>
        <taxon>Tanacetum</taxon>
    </lineage>
</organism>
<dbReference type="EMBL" id="BQNB010016900">
    <property type="protein sequence ID" value="GJT57067.1"/>
    <property type="molecule type" value="Genomic_DNA"/>
</dbReference>
<sequence length="238" mass="27921">MRADELYKFSDGTLNDVRFALHDIAVGIRMEYLPMRKWSNLDKKRARVMVRDIDKQLYQRRLMRNLENQNQRDLPTDILLDSVVVLRYEKRSKSENKGIVLTEMQQGTSHEVSIVKTSNNLRVLRIILVILPEHQSGTKVFTMTMEILLEPTSNKLMIGRSSRIRRLYKDGCGDFRYSDTVRPSESDEVLKLKNLKKDVLLLKFSSKSLKKSMSMSVQKSQVHKMEKITRWRKEIMLG</sequence>